<keyword evidence="2" id="KW-0560">Oxidoreductase</keyword>
<feature type="region of interest" description="Disordered" evidence="4">
    <location>
        <begin position="246"/>
        <end position="283"/>
    </location>
</feature>
<proteinExistence type="inferred from homology"/>
<dbReference type="GO" id="GO:0016491">
    <property type="term" value="F:oxidoreductase activity"/>
    <property type="evidence" value="ECO:0007669"/>
    <property type="project" value="UniProtKB-KW"/>
</dbReference>
<dbReference type="InterPro" id="IPR002347">
    <property type="entry name" value="SDR_fam"/>
</dbReference>
<comment type="caution">
    <text evidence="5">The sequence shown here is derived from an EMBL/GenBank/DDBJ whole genome shotgun (WGS) entry which is preliminary data.</text>
</comment>
<dbReference type="InterPro" id="IPR020904">
    <property type="entry name" value="Sc_DH/Rdtase_CS"/>
</dbReference>
<dbReference type="InterPro" id="IPR036291">
    <property type="entry name" value="NAD(P)-bd_dom_sf"/>
</dbReference>
<gene>
    <name evidence="5" type="ORF">GMD42_04470</name>
</gene>
<dbReference type="GeneID" id="43349979"/>
<evidence type="ECO:0000256" key="1">
    <source>
        <dbReference type="ARBA" id="ARBA00006484"/>
    </source>
</evidence>
<evidence type="ECO:0000256" key="4">
    <source>
        <dbReference type="SAM" id="MobiDB-lite"/>
    </source>
</evidence>
<name>A0A6I3S0L8_9BURK</name>
<organism evidence="5 6">
    <name type="scientific">Parasutterella excrementihominis</name>
    <dbReference type="NCBI Taxonomy" id="487175"/>
    <lineage>
        <taxon>Bacteria</taxon>
        <taxon>Pseudomonadati</taxon>
        <taxon>Pseudomonadota</taxon>
        <taxon>Betaproteobacteria</taxon>
        <taxon>Burkholderiales</taxon>
        <taxon>Sutterellaceae</taxon>
        <taxon>Parasutterella</taxon>
    </lineage>
</organism>
<dbReference type="EMBL" id="WNCL01000009">
    <property type="protein sequence ID" value="MTU42881.1"/>
    <property type="molecule type" value="Genomic_DNA"/>
</dbReference>
<dbReference type="NCBIfam" id="NF005437">
    <property type="entry name" value="PRK07024.1"/>
    <property type="match status" value="1"/>
</dbReference>
<evidence type="ECO:0000256" key="3">
    <source>
        <dbReference type="RuleBase" id="RU000363"/>
    </source>
</evidence>
<dbReference type="Pfam" id="PF00106">
    <property type="entry name" value="adh_short"/>
    <property type="match status" value="1"/>
</dbReference>
<dbReference type="Proteomes" id="UP000462362">
    <property type="component" value="Unassembled WGS sequence"/>
</dbReference>
<dbReference type="AlphaFoldDB" id="A0A6I3S0L8"/>
<feature type="compositionally biased region" description="Polar residues" evidence="4">
    <location>
        <begin position="268"/>
        <end position="277"/>
    </location>
</feature>
<dbReference type="PANTHER" id="PTHR44196">
    <property type="entry name" value="DEHYDROGENASE/REDUCTASE SDR FAMILY MEMBER 7B"/>
    <property type="match status" value="1"/>
</dbReference>
<evidence type="ECO:0000313" key="5">
    <source>
        <dbReference type="EMBL" id="MTU42881.1"/>
    </source>
</evidence>
<dbReference type="GO" id="GO:0016020">
    <property type="term" value="C:membrane"/>
    <property type="evidence" value="ECO:0007669"/>
    <property type="project" value="TreeGrafter"/>
</dbReference>
<accession>A0A6I3S0L8</accession>
<evidence type="ECO:0000256" key="2">
    <source>
        <dbReference type="ARBA" id="ARBA00023002"/>
    </source>
</evidence>
<dbReference type="SUPFAM" id="SSF51735">
    <property type="entry name" value="NAD(P)-binding Rossmann-fold domains"/>
    <property type="match status" value="1"/>
</dbReference>
<sequence>MNIFLTGASSGIGQALAKEFAANGATLGLVARREDKLKELIAELPNPELHTAIVCDVTDRDRLIEEARKFDEACGGVDIAVACAGISVGVKTQYREDLDVFDKVFDTNVFAMASTFHAFIDPMIKRKRGTLVGIASVAGIRGLPGSEAYCASKSAAITYCESLRVEMQKYGVKVVTISPGFVKTPLTAHNPYKMPFIMEPEAFAKEAVKVIMVGKKYATIPWEMGVLSKILRLIPNWLFDKILASRKQKPRSGTAGTSKAENRPVSEKSPNAVPTVNKTDENK</sequence>
<dbReference type="PANTHER" id="PTHR44196:SF1">
    <property type="entry name" value="DEHYDROGENASE_REDUCTASE SDR FAMILY MEMBER 7B"/>
    <property type="match status" value="1"/>
</dbReference>
<dbReference type="Gene3D" id="3.40.50.720">
    <property type="entry name" value="NAD(P)-binding Rossmann-like Domain"/>
    <property type="match status" value="1"/>
</dbReference>
<dbReference type="PROSITE" id="PS00061">
    <property type="entry name" value="ADH_SHORT"/>
    <property type="match status" value="1"/>
</dbReference>
<evidence type="ECO:0000313" key="6">
    <source>
        <dbReference type="Proteomes" id="UP000462362"/>
    </source>
</evidence>
<comment type="similarity">
    <text evidence="1 3">Belongs to the short-chain dehydrogenases/reductases (SDR) family.</text>
</comment>
<dbReference type="PRINTS" id="PR00081">
    <property type="entry name" value="GDHRDH"/>
</dbReference>
<reference evidence="5 6" key="1">
    <citation type="journal article" date="2019" name="Nat. Med.">
        <title>A library of human gut bacterial isolates paired with longitudinal multiomics data enables mechanistic microbiome research.</title>
        <authorList>
            <person name="Poyet M."/>
            <person name="Groussin M."/>
            <person name="Gibbons S.M."/>
            <person name="Avila-Pacheco J."/>
            <person name="Jiang X."/>
            <person name="Kearney S.M."/>
            <person name="Perrotta A.R."/>
            <person name="Berdy B."/>
            <person name="Zhao S."/>
            <person name="Lieberman T.D."/>
            <person name="Swanson P.K."/>
            <person name="Smith M."/>
            <person name="Roesemann S."/>
            <person name="Alexander J.E."/>
            <person name="Rich S.A."/>
            <person name="Livny J."/>
            <person name="Vlamakis H."/>
            <person name="Clish C."/>
            <person name="Bullock K."/>
            <person name="Deik A."/>
            <person name="Scott J."/>
            <person name="Pierce K.A."/>
            <person name="Xavier R.J."/>
            <person name="Alm E.J."/>
        </authorList>
    </citation>
    <scope>NUCLEOTIDE SEQUENCE [LARGE SCALE GENOMIC DNA]</scope>
    <source>
        <strain evidence="5 6">BIOML-A2</strain>
    </source>
</reference>
<dbReference type="PRINTS" id="PR00080">
    <property type="entry name" value="SDRFAMILY"/>
</dbReference>
<protein>
    <submittedName>
        <fullName evidence="5">SDR family oxidoreductase</fullName>
    </submittedName>
</protein>
<dbReference type="RefSeq" id="WP_008810396.1">
    <property type="nucleotide sequence ID" value="NZ_CAJUON010000005.1"/>
</dbReference>